<dbReference type="PANTHER" id="PTHR10826">
    <property type="entry name" value="COMPLEMENT COMPONENT 1"/>
    <property type="match status" value="1"/>
</dbReference>
<proteinExistence type="predicted"/>
<dbReference type="KEGG" id="erc:Ecym_8030"/>
<dbReference type="AlphaFoldDB" id="G8JWV2"/>
<dbReference type="InterPro" id="IPR003428">
    <property type="entry name" value="MAM33"/>
</dbReference>
<evidence type="ECO:0000313" key="2">
    <source>
        <dbReference type="Proteomes" id="UP000006790"/>
    </source>
</evidence>
<dbReference type="RefSeq" id="XP_003648143.1">
    <property type="nucleotide sequence ID" value="XM_003648095.1"/>
</dbReference>
<dbReference type="STRING" id="931890.G8JWV2"/>
<dbReference type="PANTHER" id="PTHR10826:SF1">
    <property type="entry name" value="COMPLEMENT COMPONENT 1 Q SUBCOMPONENT-BINDING PROTEIN, MITOCHONDRIAL"/>
    <property type="match status" value="1"/>
</dbReference>
<dbReference type="InParanoid" id="G8JWV2"/>
<dbReference type="eggNOG" id="KOG2536">
    <property type="taxonomic scope" value="Eukaryota"/>
</dbReference>
<dbReference type="Proteomes" id="UP000006790">
    <property type="component" value="Chromosome 8"/>
</dbReference>
<protein>
    <recommendedName>
        <fullName evidence="3">Mitochondrial acidic protein MAM33</fullName>
    </recommendedName>
</protein>
<dbReference type="OrthoDB" id="278212at2759"/>
<gene>
    <name evidence="1" type="ordered locus">Ecym_8030</name>
</gene>
<keyword evidence="2" id="KW-1185">Reference proteome</keyword>
<dbReference type="GO" id="GO:0009060">
    <property type="term" value="P:aerobic respiration"/>
    <property type="evidence" value="ECO:0007669"/>
    <property type="project" value="EnsemblFungi"/>
</dbReference>
<dbReference type="InterPro" id="IPR036561">
    <property type="entry name" value="MAM33_sf"/>
</dbReference>
<dbReference type="Gene3D" id="3.10.280.10">
    <property type="entry name" value="Mitochondrial glycoprotein"/>
    <property type="match status" value="1"/>
</dbReference>
<dbReference type="HOGENOM" id="CLU_072692_0_1_1"/>
<dbReference type="EMBL" id="CP002504">
    <property type="protein sequence ID" value="AET41326.1"/>
    <property type="molecule type" value="Genomic_DNA"/>
</dbReference>
<dbReference type="GeneID" id="11472676"/>
<name>G8JWV2_ERECY</name>
<evidence type="ECO:0000313" key="1">
    <source>
        <dbReference type="EMBL" id="AET41326.1"/>
    </source>
</evidence>
<dbReference type="GO" id="GO:0005759">
    <property type="term" value="C:mitochondrial matrix"/>
    <property type="evidence" value="ECO:0007669"/>
    <property type="project" value="EnsemblFungi"/>
</dbReference>
<dbReference type="FunCoup" id="G8JWV2">
    <property type="interactions" value="547"/>
</dbReference>
<sequence length="257" mass="28745">MSIRLVTLRACKLASKRAALSSAFLRPTIATRGFIRTPVIFNEQAKNLSQILSAEIDLETSDQVTALPQELSVYLNKFSFVDVSKKGHNMAELVRKNGNETVHLSFDVAQVANVPYDPNVVEDSMNGEEEAPEEFSAAHENFANVHIVVVKETDKSATCIELLVNFQEGAFYIDSITPFESAELALSNSAEAEAKKDLVYHGPPFSNLDESLQEAFEIYLESRGINDELVSFISAYSEWKENNEYVGWLQNMKNFFS</sequence>
<accession>G8JWV2</accession>
<organism evidence="1 2">
    <name type="scientific">Eremothecium cymbalariae (strain CBS 270.75 / DBVPG 7215 / KCTC 17166 / NRRL Y-17582)</name>
    <name type="common">Yeast</name>
    <dbReference type="NCBI Taxonomy" id="931890"/>
    <lineage>
        <taxon>Eukaryota</taxon>
        <taxon>Fungi</taxon>
        <taxon>Dikarya</taxon>
        <taxon>Ascomycota</taxon>
        <taxon>Saccharomycotina</taxon>
        <taxon>Saccharomycetes</taxon>
        <taxon>Saccharomycetales</taxon>
        <taxon>Saccharomycetaceae</taxon>
        <taxon>Eremothecium</taxon>
    </lineage>
</organism>
<evidence type="ECO:0008006" key="3">
    <source>
        <dbReference type="Google" id="ProtNLM"/>
    </source>
</evidence>
<reference evidence="2" key="1">
    <citation type="journal article" date="2012" name="G3 (Bethesda)">
        <title>Pichia sorbitophila, an interspecies yeast hybrid reveals early steps of genome resolution following polyploidization.</title>
        <authorList>
            <person name="Leh Louis V."/>
            <person name="Despons L."/>
            <person name="Friedrich A."/>
            <person name="Martin T."/>
            <person name="Durrens P."/>
            <person name="Casaregola S."/>
            <person name="Neuveglise C."/>
            <person name="Fairhead C."/>
            <person name="Marck C."/>
            <person name="Cruz J.A."/>
            <person name="Straub M.L."/>
            <person name="Kugler V."/>
            <person name="Sacerdot C."/>
            <person name="Uzunov Z."/>
            <person name="Thierry A."/>
            <person name="Weiss S."/>
            <person name="Bleykasten C."/>
            <person name="De Montigny J."/>
            <person name="Jacques N."/>
            <person name="Jung P."/>
            <person name="Lemaire M."/>
            <person name="Mallet S."/>
            <person name="Morel G."/>
            <person name="Richard G.F."/>
            <person name="Sarkar A."/>
            <person name="Savel G."/>
            <person name="Schacherer J."/>
            <person name="Seret M.L."/>
            <person name="Talla E."/>
            <person name="Samson G."/>
            <person name="Jubin C."/>
            <person name="Poulain J."/>
            <person name="Vacherie B."/>
            <person name="Barbe V."/>
            <person name="Pelletier E."/>
            <person name="Sherman D.J."/>
            <person name="Westhof E."/>
            <person name="Weissenbach J."/>
            <person name="Baret P.V."/>
            <person name="Wincker P."/>
            <person name="Gaillardin C."/>
            <person name="Dujon B."/>
            <person name="Souciet J.L."/>
        </authorList>
    </citation>
    <scope>NUCLEOTIDE SEQUENCE [LARGE SCALE GENOMIC DNA]</scope>
    <source>
        <strain evidence="2">CBS 270.75 / DBVPG 7215 / KCTC 17166 / NRRL Y-17582</strain>
    </source>
</reference>
<dbReference type="SUPFAM" id="SSF54529">
    <property type="entry name" value="Mitochondrial glycoprotein MAM33-like"/>
    <property type="match status" value="1"/>
</dbReference>
<dbReference type="OMA" id="CEYMMSK"/>
<dbReference type="GO" id="GO:0042256">
    <property type="term" value="P:cytosolic ribosome assembly"/>
    <property type="evidence" value="ECO:0007669"/>
    <property type="project" value="TreeGrafter"/>
</dbReference>
<dbReference type="Pfam" id="PF02330">
    <property type="entry name" value="MAM33"/>
    <property type="match status" value="1"/>
</dbReference>
<dbReference type="GO" id="GO:1902775">
    <property type="term" value="P:mitochondrial large ribosomal subunit assembly"/>
    <property type="evidence" value="ECO:0007669"/>
    <property type="project" value="EnsemblFungi"/>
</dbReference>
<dbReference type="GO" id="GO:0097177">
    <property type="term" value="F:mitochondrial ribosome binding"/>
    <property type="evidence" value="ECO:0007669"/>
    <property type="project" value="EnsemblFungi"/>
</dbReference>